<evidence type="ECO:0000313" key="1">
    <source>
        <dbReference type="EMBL" id="GBN59958.1"/>
    </source>
</evidence>
<protein>
    <submittedName>
        <fullName evidence="1">Uncharacterized protein</fullName>
    </submittedName>
</protein>
<reference evidence="1 2" key="1">
    <citation type="journal article" date="2019" name="Sci. Rep.">
        <title>Orb-weaving spider Araneus ventricosus genome elucidates the spidroin gene catalogue.</title>
        <authorList>
            <person name="Kono N."/>
            <person name="Nakamura H."/>
            <person name="Ohtoshi R."/>
            <person name="Moran D.A.P."/>
            <person name="Shinohara A."/>
            <person name="Yoshida Y."/>
            <person name="Fujiwara M."/>
            <person name="Mori M."/>
            <person name="Tomita M."/>
            <person name="Arakawa K."/>
        </authorList>
    </citation>
    <scope>NUCLEOTIDE SEQUENCE [LARGE SCALE GENOMIC DNA]</scope>
</reference>
<accession>A0A4Y2Q727</accession>
<name>A0A4Y2Q727_ARAVE</name>
<proteinExistence type="predicted"/>
<evidence type="ECO:0000313" key="2">
    <source>
        <dbReference type="Proteomes" id="UP000499080"/>
    </source>
</evidence>
<sequence>MRQGNPNSNLWTTCTFKQFTPHTGDSDGFSHCIHSITFRAAFSINPMRAQTETPIQNASRPPKWLMRYPNWKGNEIELSTRRNNCKTYERIIKALP</sequence>
<comment type="caution">
    <text evidence="1">The sequence shown here is derived from an EMBL/GenBank/DDBJ whole genome shotgun (WGS) entry which is preliminary data.</text>
</comment>
<gene>
    <name evidence="1" type="ORF">AVEN_164462_1</name>
</gene>
<dbReference type="Proteomes" id="UP000499080">
    <property type="component" value="Unassembled WGS sequence"/>
</dbReference>
<keyword evidence="2" id="KW-1185">Reference proteome</keyword>
<dbReference type="EMBL" id="BGPR01013282">
    <property type="protein sequence ID" value="GBN59958.1"/>
    <property type="molecule type" value="Genomic_DNA"/>
</dbReference>
<organism evidence="1 2">
    <name type="scientific">Araneus ventricosus</name>
    <name type="common">Orbweaver spider</name>
    <name type="synonym">Epeira ventricosa</name>
    <dbReference type="NCBI Taxonomy" id="182803"/>
    <lineage>
        <taxon>Eukaryota</taxon>
        <taxon>Metazoa</taxon>
        <taxon>Ecdysozoa</taxon>
        <taxon>Arthropoda</taxon>
        <taxon>Chelicerata</taxon>
        <taxon>Arachnida</taxon>
        <taxon>Araneae</taxon>
        <taxon>Araneomorphae</taxon>
        <taxon>Entelegynae</taxon>
        <taxon>Araneoidea</taxon>
        <taxon>Araneidae</taxon>
        <taxon>Araneus</taxon>
    </lineage>
</organism>
<dbReference type="AlphaFoldDB" id="A0A4Y2Q727"/>